<dbReference type="InterPro" id="IPR011009">
    <property type="entry name" value="Kinase-like_dom_sf"/>
</dbReference>
<evidence type="ECO:0000259" key="2">
    <source>
        <dbReference type="PROSITE" id="PS50011"/>
    </source>
</evidence>
<dbReference type="Gene3D" id="3.40.50.300">
    <property type="entry name" value="P-loop containing nucleotide triphosphate hydrolases"/>
    <property type="match status" value="2"/>
</dbReference>
<dbReference type="GO" id="GO:0004386">
    <property type="term" value="F:helicase activity"/>
    <property type="evidence" value="ECO:0007669"/>
    <property type="project" value="InterPro"/>
</dbReference>
<dbReference type="EMBL" id="SHKP01000004">
    <property type="protein sequence ID" value="RZU02160.1"/>
    <property type="molecule type" value="Genomic_DNA"/>
</dbReference>
<dbReference type="OrthoDB" id="9757917at2"/>
<dbReference type="Pfam" id="PF08378">
    <property type="entry name" value="NERD"/>
    <property type="match status" value="1"/>
</dbReference>
<dbReference type="Pfam" id="PF13087">
    <property type="entry name" value="AAA_12"/>
    <property type="match status" value="1"/>
</dbReference>
<dbReference type="InterPro" id="IPR047187">
    <property type="entry name" value="SF1_C_Upf1"/>
</dbReference>
<dbReference type="InterPro" id="IPR003593">
    <property type="entry name" value="AAA+_ATPase"/>
</dbReference>
<keyword evidence="3" id="KW-0808">Transferase</keyword>
<dbReference type="SUPFAM" id="SSF52540">
    <property type="entry name" value="P-loop containing nucleoside triphosphate hydrolases"/>
    <property type="match status" value="1"/>
</dbReference>
<dbReference type="InterPro" id="IPR045055">
    <property type="entry name" value="DNA2/NAM7-like"/>
</dbReference>
<feature type="compositionally biased region" description="Polar residues" evidence="1">
    <location>
        <begin position="870"/>
        <end position="881"/>
    </location>
</feature>
<dbReference type="InterPro" id="IPR041679">
    <property type="entry name" value="DNA2/NAM7-like_C"/>
</dbReference>
<proteinExistence type="predicted"/>
<dbReference type="InterPro" id="IPR011528">
    <property type="entry name" value="NERD"/>
</dbReference>
<feature type="domain" description="Protein kinase" evidence="2">
    <location>
        <begin position="465"/>
        <end position="786"/>
    </location>
</feature>
<feature type="region of interest" description="Disordered" evidence="1">
    <location>
        <begin position="835"/>
        <end position="886"/>
    </location>
</feature>
<dbReference type="RefSeq" id="WP_130429944.1">
    <property type="nucleotide sequence ID" value="NZ_SHKP01000004.1"/>
</dbReference>
<dbReference type="SMART" id="SM00382">
    <property type="entry name" value="AAA"/>
    <property type="match status" value="1"/>
</dbReference>
<reference evidence="3 4" key="1">
    <citation type="submission" date="2019-02" db="EMBL/GenBank/DDBJ databases">
        <title>Genomic Encyclopedia of Type Strains, Phase IV (KMG-IV): sequencing the most valuable type-strain genomes for metagenomic binning, comparative biology and taxonomic classification.</title>
        <authorList>
            <person name="Goeker M."/>
        </authorList>
    </citation>
    <scope>NUCLEOTIDE SEQUENCE [LARGE SCALE GENOMIC DNA]</scope>
    <source>
        <strain evidence="3 4">DSM 19570</strain>
    </source>
</reference>
<dbReference type="Gene3D" id="1.10.510.10">
    <property type="entry name" value="Transferase(Phosphotransferase) domain 1"/>
    <property type="match status" value="2"/>
</dbReference>
<dbReference type="InterPro" id="IPR027417">
    <property type="entry name" value="P-loop_NTPase"/>
</dbReference>
<keyword evidence="3" id="KW-0418">Kinase</keyword>
<dbReference type="InterPro" id="IPR000719">
    <property type="entry name" value="Prot_kinase_dom"/>
</dbReference>
<dbReference type="InterPro" id="IPR041677">
    <property type="entry name" value="DNA2/NAM7_AAA_11"/>
</dbReference>
<name>A0A4Q7VZG5_9BURK</name>
<accession>A0A4Q7VZG5</accession>
<dbReference type="Pfam" id="PF13086">
    <property type="entry name" value="AAA_11"/>
    <property type="match status" value="1"/>
</dbReference>
<organism evidence="3 4">
    <name type="scientific">Rivibacter subsaxonicus</name>
    <dbReference type="NCBI Taxonomy" id="457575"/>
    <lineage>
        <taxon>Bacteria</taxon>
        <taxon>Pseudomonadati</taxon>
        <taxon>Pseudomonadota</taxon>
        <taxon>Betaproteobacteria</taxon>
        <taxon>Burkholderiales</taxon>
        <taxon>Rivibacter</taxon>
    </lineage>
</organism>
<dbReference type="Pfam" id="PF06293">
    <property type="entry name" value="Kdo"/>
    <property type="match status" value="1"/>
</dbReference>
<dbReference type="PANTHER" id="PTHR10887:SF495">
    <property type="entry name" value="HELICASE SENATAXIN ISOFORM X1-RELATED"/>
    <property type="match status" value="1"/>
</dbReference>
<dbReference type="Proteomes" id="UP000293671">
    <property type="component" value="Unassembled WGS sequence"/>
</dbReference>
<dbReference type="GO" id="GO:0004672">
    <property type="term" value="F:protein kinase activity"/>
    <property type="evidence" value="ECO:0007669"/>
    <property type="project" value="InterPro"/>
</dbReference>
<dbReference type="PANTHER" id="PTHR10887">
    <property type="entry name" value="DNA2/NAM7 HELICASE FAMILY"/>
    <property type="match status" value="1"/>
</dbReference>
<evidence type="ECO:0000256" key="1">
    <source>
        <dbReference type="SAM" id="MobiDB-lite"/>
    </source>
</evidence>
<dbReference type="CDD" id="cd18808">
    <property type="entry name" value="SF1_C_Upf1"/>
    <property type="match status" value="1"/>
</dbReference>
<dbReference type="SUPFAM" id="SSF56112">
    <property type="entry name" value="Protein kinase-like (PK-like)"/>
    <property type="match status" value="2"/>
</dbReference>
<dbReference type="PROSITE" id="PS50011">
    <property type="entry name" value="PROTEIN_KINASE_DOM"/>
    <property type="match status" value="1"/>
</dbReference>
<gene>
    <name evidence="3" type="ORF">EV670_0179</name>
</gene>
<evidence type="ECO:0000313" key="4">
    <source>
        <dbReference type="Proteomes" id="UP000293671"/>
    </source>
</evidence>
<comment type="caution">
    <text evidence="3">The sequence shown here is derived from an EMBL/GenBank/DDBJ whole genome shotgun (WGS) entry which is preliminary data.</text>
</comment>
<evidence type="ECO:0000313" key="3">
    <source>
        <dbReference type="EMBL" id="RZU02160.1"/>
    </source>
</evidence>
<dbReference type="GO" id="GO:0005524">
    <property type="term" value="F:ATP binding"/>
    <property type="evidence" value="ECO:0007669"/>
    <property type="project" value="InterPro"/>
</dbReference>
<protein>
    <submittedName>
        <fullName evidence="3">Lipopolysaccharide kinase (Kdo/WaaP) family protein</fullName>
    </submittedName>
</protein>
<sequence>MEIRLIEKAGVPASEIDAQQRIQKGFDAAAFTKGWRGYASFKLSRGGPGGGDDDFDLVLVTHTHIIAIELKNWRGKALVARGGNWYVDGQPRGRSPVPLINLKAKRLGTTMQTRLGPAKTPLVLSFVVLTGTIEELDLSEEQEEAKSVLFIDELLEWTKEDEYRKFVNRPSRIRPLTFLNAYDLFFEGQRGRPAGFNIHGYRPEPQPLWEHPKRLYAEYRAKEKTDPDKLALLRQWDFSALGSELIGEGERGFIGLREQRVYEHVELRNEELSRSLLRPIARMSEADVTRDFAELYALPPKVTRLSEFVNAGLARLTAPERVVLVKAMLQRFADLHDLNVAHRDIGAHCLWVERPAKVIISGFPAAYYPTMATVGAFRDRVKVERANLPEDSGNAEGATPYRRDIYMLGVLAHLMLHGERPPRVEGNFVWEKRADDAHSGGFDAVLSRALSPQPKDRYESARDMLEAVNDVSKGDSEQVIDLAAFDIYRAKSRVRDYSEESKPLADDDDLLAFRSSFDGQPVLVKEWHGVEPDLKRPDLAIRLLSFLERARNLRAAALPGLAKVLDCGLSRRSLLLVQGWVEGETLAEWMKRPQSRDAKLAVARALTRTLAQMHDFEWPHGDIKPDNIVIDANGKPVYVDILDFRRSSGDAYTTAYLPADYKSMSPLARDRYGLAAVLNELLVGTQGEDALLGLELVRDEIQRLLSERHLSALEPLQSALDGKGQPTDVPDLEPYRITVRNLSATGVAQGEMVSDNGFFYLTMENSRRNPGSRLIHLTGAGARLTIEWQSTERRAAWVTAKQVDLTQLIWAQDKCLGRIRVRLVLADGARNEASDLEPSLELWDEEFGDRPGQPAEADQGEPASDEPQLPAQTSDGEQTEQAEAPVEVDVEELWRSLLDAEEESLPLATVTAEARRNPQREHQMLLPCVLDGAGFDPDVDDRTWVERKNAEGIWRRCGDLELRDTYLGANAELAIERWGGKPPKPGDKLRLRSNMENASLTRRAAAVDRILEGRSVIPDLMDYFQSSGKQPVPMKFHLPAEEALDAYAQGSKRLNASQKDAFRKALQFGPLSLLQGPPGTGKTWFIASLLHYLISKEGARRILVVSQAHEAVNTALEKALELFESKGIAFDAVRLGHESVVSEPIRHLHAASIEQSYREGFKAEYKERVVRLATEMGLSAPFASAAVRLHVSVGRLVDQISMLTMEPPEQASRKAREKDGDAPAEDLAANRLRQLTEALHEVCKRDYQYEVGEVQLGEVLDDLFEQLAEKYEVQSPQALHRLRRLLKMSDDWLKTLGEPAANFVEFLAKSRTVVAGTLVGIGRRAAGVIQNMYDWVIIDEAGRAAPSELAVAMQTGRRILLVGDHKQLPPTFSQEVRDVVAKKLSRAHDSKAFASDFERVFDSPYGAAVGASLKEQYRMAPAIGELVSDVFYGGRLATGRNASWLDTSLLPPPLRHEVSWVDTSTLGRAALESTSPDRIDSWNDAEAGVVMAVLRALLQNPALVRALREGLQPGDPIVGIISMYSKQCEVLNRMKGEARWIPVELRKLIKVDTVDSYQGKENRVVILSTVRNNPQLNPGFLRSPYRINVAMSRAMERLIVVGSTAMWRGKNEGTPLGQVLKKVEALAGAQRAAIVRGQEFKA</sequence>
<keyword evidence="4" id="KW-1185">Reference proteome</keyword>